<keyword evidence="7" id="KW-0812">Transmembrane</keyword>
<dbReference type="GO" id="GO:0005886">
    <property type="term" value="C:plasma membrane"/>
    <property type="evidence" value="ECO:0007669"/>
    <property type="project" value="UniProtKB-SubCell"/>
</dbReference>
<keyword evidence="6" id="KW-0808">Transferase</keyword>
<dbReference type="GO" id="GO:0000155">
    <property type="term" value="F:phosphorelay sensor kinase activity"/>
    <property type="evidence" value="ECO:0007669"/>
    <property type="project" value="InterPro"/>
</dbReference>
<comment type="subcellular location">
    <subcellularLocation>
        <location evidence="2">Cell membrane</location>
        <topology evidence="2">Multi-pass membrane protein</topology>
    </subcellularLocation>
</comment>
<evidence type="ECO:0000256" key="3">
    <source>
        <dbReference type="ARBA" id="ARBA00012438"/>
    </source>
</evidence>
<evidence type="ECO:0000256" key="6">
    <source>
        <dbReference type="ARBA" id="ARBA00022679"/>
    </source>
</evidence>
<dbReference type="Gene3D" id="1.10.287.130">
    <property type="match status" value="1"/>
</dbReference>
<dbReference type="InterPro" id="IPR003660">
    <property type="entry name" value="HAMP_dom"/>
</dbReference>
<accession>A0A0A0IP72</accession>
<evidence type="ECO:0000259" key="14">
    <source>
        <dbReference type="PROSITE" id="PS50885"/>
    </source>
</evidence>
<comment type="catalytic activity">
    <reaction evidence="1">
        <text>ATP + protein L-histidine = ADP + protein N-phospho-L-histidine.</text>
        <dbReference type="EC" id="2.7.13.3"/>
    </reaction>
</comment>
<dbReference type="Proteomes" id="UP000030014">
    <property type="component" value="Unassembled WGS sequence"/>
</dbReference>
<keyword evidence="13" id="KW-0472">Membrane</keyword>
<dbReference type="GO" id="GO:0005524">
    <property type="term" value="F:ATP binding"/>
    <property type="evidence" value="ECO:0007669"/>
    <property type="project" value="UniProtKB-KW"/>
</dbReference>
<feature type="domain" description="HAMP" evidence="14">
    <location>
        <begin position="1"/>
        <end position="28"/>
    </location>
</feature>
<organism evidence="15 16">
    <name type="scientific">Clostridium botulinum C/D str. DC5</name>
    <dbReference type="NCBI Taxonomy" id="1443128"/>
    <lineage>
        <taxon>Bacteria</taxon>
        <taxon>Bacillati</taxon>
        <taxon>Bacillota</taxon>
        <taxon>Clostridia</taxon>
        <taxon>Eubacteriales</taxon>
        <taxon>Clostridiaceae</taxon>
        <taxon>Clostridium</taxon>
    </lineage>
</organism>
<evidence type="ECO:0000256" key="1">
    <source>
        <dbReference type="ARBA" id="ARBA00000085"/>
    </source>
</evidence>
<dbReference type="EMBL" id="JDRY01000008">
    <property type="protein sequence ID" value="KGN01281.1"/>
    <property type="molecule type" value="Genomic_DNA"/>
</dbReference>
<keyword evidence="12" id="KW-0902">Two-component regulatory system</keyword>
<sequence>MDIKSNDELGELLKTFNDMADKLQNTFNIKSQFVANVSHELKILLTSIKGFAETLRYVEEKFTIKIPLK</sequence>
<dbReference type="CDD" id="cd00082">
    <property type="entry name" value="HisKA"/>
    <property type="match status" value="1"/>
</dbReference>
<dbReference type="SUPFAM" id="SSF47384">
    <property type="entry name" value="Homodimeric domain of signal transducing histidine kinase"/>
    <property type="match status" value="1"/>
</dbReference>
<proteinExistence type="predicted"/>
<dbReference type="PROSITE" id="PS50885">
    <property type="entry name" value="HAMP"/>
    <property type="match status" value="1"/>
</dbReference>
<dbReference type="AlphaFoldDB" id="A0A0A0IP72"/>
<keyword evidence="5" id="KW-0597">Phosphoprotein</keyword>
<evidence type="ECO:0000256" key="11">
    <source>
        <dbReference type="ARBA" id="ARBA00022989"/>
    </source>
</evidence>
<reference evidence="15 16" key="1">
    <citation type="submission" date="2014-01" db="EMBL/GenBank/DDBJ databases">
        <title>Plasmidome dynamics in the species complex Clostridium novyi sensu lato converts strains of independent lineages into distinctly different pathogens.</title>
        <authorList>
            <person name="Skarin H."/>
            <person name="Segerman B."/>
        </authorList>
    </citation>
    <scope>NUCLEOTIDE SEQUENCE [LARGE SCALE GENOMIC DNA]</scope>
    <source>
        <strain evidence="15 16">DC5</strain>
    </source>
</reference>
<evidence type="ECO:0000256" key="9">
    <source>
        <dbReference type="ARBA" id="ARBA00022777"/>
    </source>
</evidence>
<dbReference type="PANTHER" id="PTHR45528:SF1">
    <property type="entry name" value="SENSOR HISTIDINE KINASE CPXA"/>
    <property type="match status" value="1"/>
</dbReference>
<evidence type="ECO:0000313" key="15">
    <source>
        <dbReference type="EMBL" id="KGN01281.1"/>
    </source>
</evidence>
<evidence type="ECO:0000313" key="16">
    <source>
        <dbReference type="Proteomes" id="UP000030014"/>
    </source>
</evidence>
<dbReference type="CDD" id="cd06225">
    <property type="entry name" value="HAMP"/>
    <property type="match status" value="1"/>
</dbReference>
<protein>
    <recommendedName>
        <fullName evidence="3">histidine kinase</fullName>
        <ecNumber evidence="3">2.7.13.3</ecNumber>
    </recommendedName>
</protein>
<keyword evidence="10" id="KW-0067">ATP-binding</keyword>
<dbReference type="InterPro" id="IPR036097">
    <property type="entry name" value="HisK_dim/P_sf"/>
</dbReference>
<dbReference type="Pfam" id="PF00512">
    <property type="entry name" value="HisKA"/>
    <property type="match status" value="1"/>
</dbReference>
<evidence type="ECO:0000256" key="5">
    <source>
        <dbReference type="ARBA" id="ARBA00022553"/>
    </source>
</evidence>
<evidence type="ECO:0000256" key="13">
    <source>
        <dbReference type="ARBA" id="ARBA00023136"/>
    </source>
</evidence>
<evidence type="ECO:0000256" key="2">
    <source>
        <dbReference type="ARBA" id="ARBA00004651"/>
    </source>
</evidence>
<evidence type="ECO:0000256" key="7">
    <source>
        <dbReference type="ARBA" id="ARBA00022692"/>
    </source>
</evidence>
<evidence type="ECO:0000256" key="4">
    <source>
        <dbReference type="ARBA" id="ARBA00022475"/>
    </source>
</evidence>
<keyword evidence="8" id="KW-0547">Nucleotide-binding</keyword>
<keyword evidence="4" id="KW-1003">Cell membrane</keyword>
<gene>
    <name evidence="15" type="ORF">Z955_01735</name>
</gene>
<dbReference type="InterPro" id="IPR003661">
    <property type="entry name" value="HisK_dim/P_dom"/>
</dbReference>
<dbReference type="EC" id="2.7.13.3" evidence="3"/>
<name>A0A0A0IP72_CLOBO</name>
<comment type="caution">
    <text evidence="15">The sequence shown here is derived from an EMBL/GenBank/DDBJ whole genome shotgun (WGS) entry which is preliminary data.</text>
</comment>
<dbReference type="PANTHER" id="PTHR45528">
    <property type="entry name" value="SENSOR HISTIDINE KINASE CPXA"/>
    <property type="match status" value="1"/>
</dbReference>
<keyword evidence="9" id="KW-0418">Kinase</keyword>
<dbReference type="Pfam" id="PF00672">
    <property type="entry name" value="HAMP"/>
    <property type="match status" value="1"/>
</dbReference>
<evidence type="ECO:0000256" key="8">
    <source>
        <dbReference type="ARBA" id="ARBA00022741"/>
    </source>
</evidence>
<dbReference type="InterPro" id="IPR050398">
    <property type="entry name" value="HssS/ArlS-like"/>
</dbReference>
<evidence type="ECO:0000256" key="12">
    <source>
        <dbReference type="ARBA" id="ARBA00023012"/>
    </source>
</evidence>
<evidence type="ECO:0000256" key="10">
    <source>
        <dbReference type="ARBA" id="ARBA00022840"/>
    </source>
</evidence>
<keyword evidence="11" id="KW-1133">Transmembrane helix</keyword>